<evidence type="ECO:0000313" key="1">
    <source>
        <dbReference type="EMBL" id="KAJ7532525.1"/>
    </source>
</evidence>
<evidence type="ECO:0000313" key="2">
    <source>
        <dbReference type="Proteomes" id="UP001162992"/>
    </source>
</evidence>
<accession>A0ACC2BRY8</accession>
<comment type="caution">
    <text evidence="1">The sequence shown here is derived from an EMBL/GenBank/DDBJ whole genome shotgun (WGS) entry which is preliminary data.</text>
</comment>
<proteinExistence type="predicted"/>
<protein>
    <submittedName>
        <fullName evidence="1">Uncharacterized protein</fullName>
    </submittedName>
</protein>
<dbReference type="EMBL" id="CM055104">
    <property type="protein sequence ID" value="KAJ7532525.1"/>
    <property type="molecule type" value="Genomic_DNA"/>
</dbReference>
<name>A0ACC2BRY8_DIPCM</name>
<keyword evidence="2" id="KW-1185">Reference proteome</keyword>
<gene>
    <name evidence="1" type="ORF">O6H91_13G007600</name>
</gene>
<reference evidence="2" key="1">
    <citation type="journal article" date="2024" name="Proc. Natl. Acad. Sci. U.S.A.">
        <title>Extraordinary preservation of gene collinearity over three hundred million years revealed in homosporous lycophytes.</title>
        <authorList>
            <person name="Li C."/>
            <person name="Wickell D."/>
            <person name="Kuo L.Y."/>
            <person name="Chen X."/>
            <person name="Nie B."/>
            <person name="Liao X."/>
            <person name="Peng D."/>
            <person name="Ji J."/>
            <person name="Jenkins J."/>
            <person name="Williams M."/>
            <person name="Shu S."/>
            <person name="Plott C."/>
            <person name="Barry K."/>
            <person name="Rajasekar S."/>
            <person name="Grimwood J."/>
            <person name="Han X."/>
            <person name="Sun S."/>
            <person name="Hou Z."/>
            <person name="He W."/>
            <person name="Dai G."/>
            <person name="Sun C."/>
            <person name="Schmutz J."/>
            <person name="Leebens-Mack J.H."/>
            <person name="Li F.W."/>
            <person name="Wang L."/>
        </authorList>
    </citation>
    <scope>NUCLEOTIDE SEQUENCE [LARGE SCALE GENOMIC DNA]</scope>
    <source>
        <strain evidence="2">cv. PW_Plant_1</strain>
    </source>
</reference>
<organism evidence="1 2">
    <name type="scientific">Diphasiastrum complanatum</name>
    <name type="common">Issler's clubmoss</name>
    <name type="synonym">Lycopodium complanatum</name>
    <dbReference type="NCBI Taxonomy" id="34168"/>
    <lineage>
        <taxon>Eukaryota</taxon>
        <taxon>Viridiplantae</taxon>
        <taxon>Streptophyta</taxon>
        <taxon>Embryophyta</taxon>
        <taxon>Tracheophyta</taxon>
        <taxon>Lycopodiopsida</taxon>
        <taxon>Lycopodiales</taxon>
        <taxon>Lycopodiaceae</taxon>
        <taxon>Lycopodioideae</taxon>
        <taxon>Diphasiastrum</taxon>
    </lineage>
</organism>
<dbReference type="Proteomes" id="UP001162992">
    <property type="component" value="Chromosome 13"/>
</dbReference>
<sequence>MVFAYTFANLKTGWQGRMVPACSIPKDGCNIVFKSSVNEGSCRQWPSDPCLLSTKHSSAGVSLSLFVPSVWKMSYSGLAQVAPRWTNSSISPLGGYRSTNNVEMRRCNYACKAAVEVGGAQAVKEHKIEVKKGSIVKVKGPLKVYHVPKVPEFDIGGLEGEVKEVLGEWKERSLSANLPYKVQFFVQIDGRQVKFVAHLKDGEFEVVE</sequence>